<protein>
    <submittedName>
        <fullName evidence="1">Uncharacterized protein</fullName>
    </submittedName>
</protein>
<organism evidence="1 2">
    <name type="scientific">Araneus ventricosus</name>
    <name type="common">Orbweaver spider</name>
    <name type="synonym">Epeira ventricosa</name>
    <dbReference type="NCBI Taxonomy" id="182803"/>
    <lineage>
        <taxon>Eukaryota</taxon>
        <taxon>Metazoa</taxon>
        <taxon>Ecdysozoa</taxon>
        <taxon>Arthropoda</taxon>
        <taxon>Chelicerata</taxon>
        <taxon>Arachnida</taxon>
        <taxon>Araneae</taxon>
        <taxon>Araneomorphae</taxon>
        <taxon>Entelegynae</taxon>
        <taxon>Araneoidea</taxon>
        <taxon>Araneidae</taxon>
        <taxon>Araneus</taxon>
    </lineage>
</organism>
<dbReference type="PANTHER" id="PTHR45823">
    <property type="entry name" value="T-SNARE COILED-COIL HOMOLOGY DOMAIN-CONTAINING PROTEIN"/>
    <property type="match status" value="1"/>
</dbReference>
<reference evidence="1 2" key="1">
    <citation type="journal article" date="2019" name="Sci. Rep.">
        <title>Orb-weaving spider Araneus ventricosus genome elucidates the spidroin gene catalogue.</title>
        <authorList>
            <person name="Kono N."/>
            <person name="Nakamura H."/>
            <person name="Ohtoshi R."/>
            <person name="Moran D.A.P."/>
            <person name="Shinohara A."/>
            <person name="Yoshida Y."/>
            <person name="Fujiwara M."/>
            <person name="Mori M."/>
            <person name="Tomita M."/>
            <person name="Arakawa K."/>
        </authorList>
    </citation>
    <scope>NUCLEOTIDE SEQUENCE [LARGE SCALE GENOMIC DNA]</scope>
</reference>
<dbReference type="AlphaFoldDB" id="A0A4Y2A9P9"/>
<evidence type="ECO:0000313" key="2">
    <source>
        <dbReference type="Proteomes" id="UP000499080"/>
    </source>
</evidence>
<sequence length="93" mass="10730">MTIENALESRFGDSHLTQFFRTELKTRRQKPGASLQVLAADVERPMSLAYAECPLDVRESLAANFVDTIRDEDMQHPARLMNLMDLNQRWHIA</sequence>
<dbReference type="EMBL" id="BGPR01000008">
    <property type="protein sequence ID" value="GBL75654.1"/>
    <property type="molecule type" value="Genomic_DNA"/>
</dbReference>
<accession>A0A4Y2A9P9</accession>
<dbReference type="OrthoDB" id="8034362at2759"/>
<name>A0A4Y2A9P9_ARAVE</name>
<dbReference type="Proteomes" id="UP000499080">
    <property type="component" value="Unassembled WGS sequence"/>
</dbReference>
<evidence type="ECO:0000313" key="1">
    <source>
        <dbReference type="EMBL" id="GBL75654.1"/>
    </source>
</evidence>
<gene>
    <name evidence="1" type="ORF">AVEN_154969_1</name>
</gene>
<comment type="caution">
    <text evidence="1">The sequence shown here is derived from an EMBL/GenBank/DDBJ whole genome shotgun (WGS) entry which is preliminary data.</text>
</comment>
<dbReference type="PANTHER" id="PTHR45823:SF1">
    <property type="entry name" value="T-SNARE COILED-COIL HOMOLOGY DOMAIN-CONTAINING PROTEIN"/>
    <property type="match status" value="1"/>
</dbReference>
<proteinExistence type="predicted"/>
<keyword evidence="2" id="KW-1185">Reference proteome</keyword>